<dbReference type="EMBL" id="BBNT01000005">
    <property type="protein sequence ID" value="GAL75492.1"/>
    <property type="molecule type" value="Genomic_DNA"/>
</dbReference>
<comment type="caution">
    <text evidence="2">The sequence shown here is derived from an EMBL/GenBank/DDBJ whole genome shotgun (WGS) entry which is preliminary data.</text>
</comment>
<dbReference type="InterPro" id="IPR017853">
    <property type="entry name" value="GH"/>
</dbReference>
<dbReference type="AlphaFoldDB" id="A0A090X365"/>
<sequence length="79" mass="9049">MFACAMYPGDARFRESVTNEITQQITRLRNHSSIALWCGNNETSEAWHNWAGKKEDLKPNAIVSGKIIEPYFKSQCLNM</sequence>
<organism evidence="2 3">
    <name type="scientific">Nonlabens ulvanivorans</name>
    <name type="common">Persicivirga ulvanivorans</name>
    <dbReference type="NCBI Taxonomy" id="906888"/>
    <lineage>
        <taxon>Bacteria</taxon>
        <taxon>Pseudomonadati</taxon>
        <taxon>Bacteroidota</taxon>
        <taxon>Flavobacteriia</taxon>
        <taxon>Flavobacteriales</taxon>
        <taxon>Flavobacteriaceae</taxon>
        <taxon>Nonlabens</taxon>
    </lineage>
</organism>
<dbReference type="Gene3D" id="3.20.20.80">
    <property type="entry name" value="Glycosidases"/>
    <property type="match status" value="1"/>
</dbReference>
<evidence type="ECO:0000256" key="1">
    <source>
        <dbReference type="ARBA" id="ARBA00023295"/>
    </source>
</evidence>
<dbReference type="InterPro" id="IPR050887">
    <property type="entry name" value="Beta-mannosidase_GH2"/>
</dbReference>
<evidence type="ECO:0000313" key="3">
    <source>
        <dbReference type="Proteomes" id="UP000029647"/>
    </source>
</evidence>
<keyword evidence="1 2" id="KW-0326">Glycosidase</keyword>
<name>A0A090X365_NONUL</name>
<accession>A0A090X365</accession>
<dbReference type="GO" id="GO:0006516">
    <property type="term" value="P:glycoprotein catabolic process"/>
    <property type="evidence" value="ECO:0007669"/>
    <property type="project" value="TreeGrafter"/>
</dbReference>
<dbReference type="PANTHER" id="PTHR43730:SF1">
    <property type="entry name" value="BETA-MANNOSIDASE"/>
    <property type="match status" value="1"/>
</dbReference>
<dbReference type="EC" id="3.2.1.25" evidence="2"/>
<protein>
    <submittedName>
        <fullName evidence="2">Beta-mannosidase</fullName>
        <ecNumber evidence="2">3.2.1.25</ecNumber>
    </submittedName>
</protein>
<dbReference type="Proteomes" id="UP000029647">
    <property type="component" value="Unassembled WGS sequence"/>
</dbReference>
<keyword evidence="2" id="KW-0378">Hydrolase</keyword>
<reference evidence="2 3" key="1">
    <citation type="journal article" date="2014" name="Genome Announc.">
        <title>Draft Genome Sequences of Marine Flavobacterium Nonlabens Strains NR17, NR24, NR27, NR32, NR33, and Ara13.</title>
        <authorList>
            <person name="Nakanishi M."/>
            <person name="Meirelles P."/>
            <person name="Suzuki R."/>
            <person name="Takatani N."/>
            <person name="Mino S."/>
            <person name="Suda W."/>
            <person name="Oshima K."/>
            <person name="Hattori M."/>
            <person name="Ohkuma M."/>
            <person name="Hosokawa M."/>
            <person name="Miyashita K."/>
            <person name="Thompson F.L."/>
            <person name="Niwa A."/>
            <person name="Sawabe T."/>
            <person name="Sawabe T."/>
        </authorList>
    </citation>
    <scope>NUCLEOTIDE SEQUENCE [LARGE SCALE GENOMIC DNA]</scope>
    <source>
        <strain evidence="3">JCM19275</strain>
    </source>
</reference>
<evidence type="ECO:0000313" key="2">
    <source>
        <dbReference type="EMBL" id="GAL75492.1"/>
    </source>
</evidence>
<proteinExistence type="predicted"/>
<gene>
    <name evidence="2" type="ORF">JCM19275_1943</name>
</gene>
<dbReference type="PANTHER" id="PTHR43730">
    <property type="entry name" value="BETA-MANNOSIDASE"/>
    <property type="match status" value="1"/>
</dbReference>
<dbReference type="GO" id="GO:0004567">
    <property type="term" value="F:beta-mannosidase activity"/>
    <property type="evidence" value="ECO:0007669"/>
    <property type="project" value="UniProtKB-EC"/>
</dbReference>
<dbReference type="SUPFAM" id="SSF51445">
    <property type="entry name" value="(Trans)glycosidases"/>
    <property type="match status" value="1"/>
</dbReference>